<accession>A0A4Y7LDT6</accession>
<protein>
    <submittedName>
        <fullName evidence="1">Uncharacterized protein</fullName>
    </submittedName>
</protein>
<organism evidence="1 2">
    <name type="scientific">Papaver somniferum</name>
    <name type="common">Opium poppy</name>
    <dbReference type="NCBI Taxonomy" id="3469"/>
    <lineage>
        <taxon>Eukaryota</taxon>
        <taxon>Viridiplantae</taxon>
        <taxon>Streptophyta</taxon>
        <taxon>Embryophyta</taxon>
        <taxon>Tracheophyta</taxon>
        <taxon>Spermatophyta</taxon>
        <taxon>Magnoliopsida</taxon>
        <taxon>Ranunculales</taxon>
        <taxon>Papaveraceae</taxon>
        <taxon>Papaveroideae</taxon>
        <taxon>Papaver</taxon>
    </lineage>
</organism>
<evidence type="ECO:0000313" key="2">
    <source>
        <dbReference type="Proteomes" id="UP000316621"/>
    </source>
</evidence>
<dbReference type="Gramene" id="RZC83137">
    <property type="protein sequence ID" value="RZC83137"/>
    <property type="gene ID" value="C5167_045925"/>
</dbReference>
<evidence type="ECO:0000313" key="1">
    <source>
        <dbReference type="EMBL" id="RZC83137.1"/>
    </source>
</evidence>
<gene>
    <name evidence="1" type="ORF">C5167_045925</name>
</gene>
<sequence length="61" mass="6703">MDSHKHFQSLPPSDMRQSCKSALKSCIKKNGMKVYIVMEGENESMSGGFPTLGIPIAPTNF</sequence>
<dbReference type="EMBL" id="CM010725">
    <property type="protein sequence ID" value="RZC83137.1"/>
    <property type="molecule type" value="Genomic_DNA"/>
</dbReference>
<proteinExistence type="predicted"/>
<reference evidence="1 2" key="1">
    <citation type="journal article" date="2018" name="Science">
        <title>The opium poppy genome and morphinan production.</title>
        <authorList>
            <person name="Guo L."/>
            <person name="Winzer T."/>
            <person name="Yang X."/>
            <person name="Li Y."/>
            <person name="Ning Z."/>
            <person name="He Z."/>
            <person name="Teodor R."/>
            <person name="Lu Y."/>
            <person name="Bowser T.A."/>
            <person name="Graham I.A."/>
            <person name="Ye K."/>
        </authorList>
    </citation>
    <scope>NUCLEOTIDE SEQUENCE [LARGE SCALE GENOMIC DNA]</scope>
    <source>
        <strain evidence="2">cv. HN1</strain>
        <tissue evidence="1">Leaves</tissue>
    </source>
</reference>
<keyword evidence="2" id="KW-1185">Reference proteome</keyword>
<dbReference type="AlphaFoldDB" id="A0A4Y7LDT6"/>
<name>A0A4Y7LDT6_PAPSO</name>
<dbReference type="Proteomes" id="UP000316621">
    <property type="component" value="Chromosome 11"/>
</dbReference>